<evidence type="ECO:0000313" key="13">
    <source>
        <dbReference type="Proteomes" id="UP001652622"/>
    </source>
</evidence>
<keyword evidence="12" id="KW-0732">Signal</keyword>
<evidence type="ECO:0000256" key="12">
    <source>
        <dbReference type="SAM" id="SignalP"/>
    </source>
</evidence>
<organism evidence="13 14">
    <name type="scientific">Pantherophis guttatus</name>
    <name type="common">Corn snake</name>
    <name type="synonym">Elaphe guttata</name>
    <dbReference type="NCBI Taxonomy" id="94885"/>
    <lineage>
        <taxon>Eukaryota</taxon>
        <taxon>Metazoa</taxon>
        <taxon>Chordata</taxon>
        <taxon>Craniata</taxon>
        <taxon>Vertebrata</taxon>
        <taxon>Euteleostomi</taxon>
        <taxon>Lepidosauria</taxon>
        <taxon>Squamata</taxon>
        <taxon>Bifurcata</taxon>
        <taxon>Unidentata</taxon>
        <taxon>Episquamata</taxon>
        <taxon>Toxicofera</taxon>
        <taxon>Serpentes</taxon>
        <taxon>Colubroidea</taxon>
        <taxon>Colubridae</taxon>
        <taxon>Colubrinae</taxon>
        <taxon>Pantherophis</taxon>
    </lineage>
</organism>
<gene>
    <name evidence="14" type="primary">LOC132711995</name>
</gene>
<evidence type="ECO:0000256" key="11">
    <source>
        <dbReference type="ARBA" id="ARBA00023083"/>
    </source>
</evidence>
<dbReference type="InterPro" id="IPR023355">
    <property type="entry name" value="Myo_ane_neurotoxin_sf"/>
</dbReference>
<keyword evidence="13" id="KW-1185">Reference proteome</keyword>
<sequence length="62" mass="7138">MKIIYLLFAFLFLAFLSEPGNAQPVCYSRRGSCLHVCLPPSVDLHRLDCRHGWTCCRPHYGK</sequence>
<keyword evidence="9" id="KW-0632">Potassium channel impairing toxin</keyword>
<dbReference type="GeneID" id="132711995"/>
<feature type="chain" id="PRO_5046376323" evidence="12">
    <location>
        <begin position="23"/>
        <end position="62"/>
    </location>
</feature>
<keyword evidence="7" id="KW-0800">Toxin</keyword>
<evidence type="ECO:0000256" key="6">
    <source>
        <dbReference type="ARBA" id="ARBA00022635"/>
    </source>
</evidence>
<accession>A0ABM3ZIE4</accession>
<comment type="subunit">
    <text evidence="3">Monomer.</text>
</comment>
<feature type="signal peptide" evidence="12">
    <location>
        <begin position="1"/>
        <end position="22"/>
    </location>
</feature>
<evidence type="ECO:0000256" key="10">
    <source>
        <dbReference type="ARBA" id="ARBA00022872"/>
    </source>
</evidence>
<keyword evidence="10" id="KW-0872">Ion channel impairing toxin</keyword>
<reference evidence="14" key="1">
    <citation type="submission" date="2025-08" db="UniProtKB">
        <authorList>
            <consortium name="RefSeq"/>
        </authorList>
    </citation>
    <scope>IDENTIFICATION</scope>
    <source>
        <tissue evidence="14">Blood</tissue>
    </source>
</reference>
<evidence type="ECO:0000313" key="14">
    <source>
        <dbReference type="RefSeq" id="XP_060548147.1"/>
    </source>
</evidence>
<comment type="subcellular location">
    <subcellularLocation>
        <location evidence="1">Secreted</location>
    </subcellularLocation>
</comment>
<dbReference type="Pfam" id="PF00819">
    <property type="entry name" value="Myotoxins"/>
    <property type="match status" value="1"/>
</dbReference>
<evidence type="ECO:0000256" key="9">
    <source>
        <dbReference type="ARBA" id="ARBA00022773"/>
    </source>
</evidence>
<keyword evidence="4" id="KW-0964">Secreted</keyword>
<evidence type="ECO:0000256" key="5">
    <source>
        <dbReference type="ARBA" id="ARBA00022529"/>
    </source>
</evidence>
<dbReference type="RefSeq" id="XP_060548147.1">
    <property type="nucleotide sequence ID" value="XM_060692164.1"/>
</dbReference>
<evidence type="ECO:0000256" key="2">
    <source>
        <dbReference type="ARBA" id="ARBA00010853"/>
    </source>
</evidence>
<dbReference type="Gene3D" id="2.20.20.10">
    <property type="entry name" value="Anthopleurin-A"/>
    <property type="match status" value="1"/>
</dbReference>
<dbReference type="InterPro" id="IPR000881">
    <property type="entry name" value="Myotoxin"/>
</dbReference>
<protein>
    <submittedName>
        <fullName evidence="14">Crotamine-like</fullName>
    </submittedName>
</protein>
<evidence type="ECO:0000256" key="7">
    <source>
        <dbReference type="ARBA" id="ARBA00022656"/>
    </source>
</evidence>
<dbReference type="SUPFAM" id="SSF57392">
    <property type="entry name" value="Defensin-like"/>
    <property type="match status" value="1"/>
</dbReference>
<evidence type="ECO:0000256" key="1">
    <source>
        <dbReference type="ARBA" id="ARBA00004613"/>
    </source>
</evidence>
<dbReference type="Proteomes" id="UP001652622">
    <property type="component" value="Unplaced"/>
</dbReference>
<keyword evidence="8" id="KW-0528">Neurotoxin</keyword>
<keyword evidence="6" id="KW-1220">Voltage-gated potassium channel impairing toxin</keyword>
<evidence type="ECO:0000256" key="8">
    <source>
        <dbReference type="ARBA" id="ARBA00022699"/>
    </source>
</evidence>
<evidence type="ECO:0000256" key="4">
    <source>
        <dbReference type="ARBA" id="ARBA00022525"/>
    </source>
</evidence>
<comment type="similarity">
    <text evidence="2">Belongs to the crotamine-myotoxin family.</text>
</comment>
<keyword evidence="5" id="KW-0929">Antimicrobial</keyword>
<evidence type="ECO:0000256" key="3">
    <source>
        <dbReference type="ARBA" id="ARBA00011245"/>
    </source>
</evidence>
<keyword evidence="11" id="KW-0959">Myotoxin</keyword>
<name>A0ABM3ZIE4_PANGU</name>
<proteinExistence type="inferred from homology"/>